<dbReference type="InterPro" id="IPR041881">
    <property type="entry name" value="PqqD_sf"/>
</dbReference>
<dbReference type="InterPro" id="IPR008792">
    <property type="entry name" value="PQQD"/>
</dbReference>
<dbReference type="AlphaFoldDB" id="A0A6N7Q3S6"/>
<dbReference type="Pfam" id="PF05402">
    <property type="entry name" value="PqqD"/>
    <property type="match status" value="1"/>
</dbReference>
<gene>
    <name evidence="5" type="primary">pqqD</name>
    <name evidence="5" type="ORF">GF068_37115</name>
</gene>
<proteinExistence type="predicted"/>
<dbReference type="Gene3D" id="1.10.10.1150">
    <property type="entry name" value="Coenzyme PQQ synthesis protein D (PqqD)"/>
    <property type="match status" value="1"/>
</dbReference>
<evidence type="ECO:0000256" key="4">
    <source>
        <dbReference type="SAM" id="MobiDB-lite"/>
    </source>
</evidence>
<feature type="region of interest" description="Disordered" evidence="4">
    <location>
        <begin position="1"/>
        <end position="29"/>
    </location>
</feature>
<dbReference type="Proteomes" id="UP000440224">
    <property type="component" value="Unassembled WGS sequence"/>
</dbReference>
<dbReference type="UniPathway" id="UPA00539"/>
<sequence length="127" mass="13902">MRRALGHARRASPRVCRAGPRPAGRVRPRSGDVKARALLDGASVPRLGAHIRLREDPARASLALLAPERVLWSDPIAAEILRLCDGERSVEVITTALAEVFEGERERIRADVITLLQELADKGLVET</sequence>
<dbReference type="OrthoDB" id="5402179at2"/>
<feature type="compositionally biased region" description="Basic residues" evidence="4">
    <location>
        <begin position="1"/>
        <end position="12"/>
    </location>
</feature>
<keyword evidence="6" id="KW-1185">Reference proteome</keyword>
<dbReference type="EMBL" id="WJIE01000018">
    <property type="protein sequence ID" value="MRG97510.1"/>
    <property type="molecule type" value="Genomic_DNA"/>
</dbReference>
<accession>A0A6N7Q3S6</accession>
<name>A0A6N7Q3S6_9BACT</name>
<dbReference type="GO" id="GO:0018189">
    <property type="term" value="P:pyrroloquinoline quinone biosynthetic process"/>
    <property type="evidence" value="ECO:0007669"/>
    <property type="project" value="UniProtKB-UniPathway"/>
</dbReference>
<dbReference type="GO" id="GO:0048038">
    <property type="term" value="F:quinone binding"/>
    <property type="evidence" value="ECO:0007669"/>
    <property type="project" value="InterPro"/>
</dbReference>
<evidence type="ECO:0000313" key="5">
    <source>
        <dbReference type="EMBL" id="MRG97510.1"/>
    </source>
</evidence>
<keyword evidence="3" id="KW-0884">PQQ biosynthesis</keyword>
<dbReference type="NCBIfam" id="TIGR03859">
    <property type="entry name" value="PQQ_PqqD"/>
    <property type="match status" value="1"/>
</dbReference>
<comment type="subunit">
    <text evidence="2">Monomer. Interacts with PqqE.</text>
</comment>
<protein>
    <submittedName>
        <fullName evidence="5">Pyrroloquinoline quinone biosynthesis peptide chaperone PqqD</fullName>
    </submittedName>
</protein>
<evidence type="ECO:0000256" key="1">
    <source>
        <dbReference type="ARBA" id="ARBA00004886"/>
    </source>
</evidence>
<dbReference type="InterPro" id="IPR022479">
    <property type="entry name" value="PqqD_bac"/>
</dbReference>
<evidence type="ECO:0000256" key="2">
    <source>
        <dbReference type="ARBA" id="ARBA00011741"/>
    </source>
</evidence>
<reference evidence="5 6" key="1">
    <citation type="submission" date="2019-10" db="EMBL/GenBank/DDBJ databases">
        <title>A soil myxobacterium in the family Polyangiaceae.</title>
        <authorList>
            <person name="Li Y."/>
            <person name="Wang J."/>
        </authorList>
    </citation>
    <scope>NUCLEOTIDE SEQUENCE [LARGE SCALE GENOMIC DNA]</scope>
    <source>
        <strain evidence="5 6">DSM 14734</strain>
    </source>
</reference>
<comment type="caution">
    <text evidence="5">The sequence shown here is derived from an EMBL/GenBank/DDBJ whole genome shotgun (WGS) entry which is preliminary data.</text>
</comment>
<evidence type="ECO:0000256" key="3">
    <source>
        <dbReference type="ARBA" id="ARBA00022905"/>
    </source>
</evidence>
<evidence type="ECO:0000313" key="6">
    <source>
        <dbReference type="Proteomes" id="UP000440224"/>
    </source>
</evidence>
<organism evidence="5 6">
    <name type="scientific">Polyangium spumosum</name>
    <dbReference type="NCBI Taxonomy" id="889282"/>
    <lineage>
        <taxon>Bacteria</taxon>
        <taxon>Pseudomonadati</taxon>
        <taxon>Myxococcota</taxon>
        <taxon>Polyangia</taxon>
        <taxon>Polyangiales</taxon>
        <taxon>Polyangiaceae</taxon>
        <taxon>Polyangium</taxon>
    </lineage>
</organism>
<comment type="pathway">
    <text evidence="1">Cofactor biosynthesis; pyrroloquinoline quinone biosynthesis.</text>
</comment>